<keyword evidence="4" id="KW-0862">Zinc</keyword>
<comment type="cofactor">
    <cofactor evidence="1">
        <name>Zn(2+)</name>
        <dbReference type="ChEBI" id="CHEBI:29105"/>
    </cofactor>
</comment>
<keyword evidence="3" id="KW-0378">Hydrolase</keyword>
<evidence type="ECO:0000256" key="2">
    <source>
        <dbReference type="ARBA" id="ARBA00022723"/>
    </source>
</evidence>
<evidence type="ECO:0000256" key="1">
    <source>
        <dbReference type="ARBA" id="ARBA00001947"/>
    </source>
</evidence>
<evidence type="ECO:0000313" key="7">
    <source>
        <dbReference type="Proteomes" id="UP000323732"/>
    </source>
</evidence>
<keyword evidence="2" id="KW-0479">Metal-binding</keyword>
<gene>
    <name evidence="6" type="ORF">FZD47_10455</name>
</gene>
<dbReference type="InterPro" id="IPR053138">
    <property type="entry name" value="N-alpha-Ac-DABA_deacetylase"/>
</dbReference>
<reference evidence="6 7" key="1">
    <citation type="submission" date="2019-08" db="EMBL/GenBank/DDBJ databases">
        <title>Bacillus genomes from the desert of Cuatro Cienegas, Coahuila.</title>
        <authorList>
            <person name="Olmedo-Alvarez G."/>
        </authorList>
    </citation>
    <scope>NUCLEOTIDE SEQUENCE [LARGE SCALE GENOMIC DNA]</scope>
    <source>
        <strain evidence="6 7">CH37_1T</strain>
    </source>
</reference>
<dbReference type="SUPFAM" id="SSF53187">
    <property type="entry name" value="Zn-dependent exopeptidases"/>
    <property type="match status" value="1"/>
</dbReference>
<dbReference type="EMBL" id="VTES01000003">
    <property type="protein sequence ID" value="TYS63922.1"/>
    <property type="molecule type" value="Genomic_DNA"/>
</dbReference>
<accession>A0A5D4SP82</accession>
<dbReference type="AlphaFoldDB" id="A0A5D4SP82"/>
<evidence type="ECO:0000256" key="4">
    <source>
        <dbReference type="ARBA" id="ARBA00022833"/>
    </source>
</evidence>
<dbReference type="PIRSF" id="PIRSF039012">
    <property type="entry name" value="ASP"/>
    <property type="match status" value="1"/>
</dbReference>
<evidence type="ECO:0000256" key="3">
    <source>
        <dbReference type="ARBA" id="ARBA00022801"/>
    </source>
</evidence>
<dbReference type="CDD" id="cd06254">
    <property type="entry name" value="M14_ASTE_ASPA-like"/>
    <property type="match status" value="1"/>
</dbReference>
<dbReference type="Proteomes" id="UP000323732">
    <property type="component" value="Unassembled WGS sequence"/>
</dbReference>
<sequence>MWTFGNLTAGKGEKVKGYLEFPGIHEKLPAFLINGAEDGPATLILGGIHGCEYTSIDAALSLGRELAAENVKGKIAVLSIANPASFYARSIYVHPEDKKNLNRVFPGKEDGTAAERLAYFLTETAITPMEYIIDLHGGDMIEALVPFTIYHKGENEELAAESSQLASAMGIEYIVGSTDQVGGSTYSSASFQGKKAIIAEAGQQGILDRESSLLLQEGTKNALRHIGNLTGTVEDKPTRQLNTFDWYRADHKGLWYPAVAVGDSVKKGDLVGKITDEFGDSIKEFYARTDGIILFLVTSLAINLDDPLLAVGD</sequence>
<proteinExistence type="predicted"/>
<dbReference type="GO" id="GO:0016811">
    <property type="term" value="F:hydrolase activity, acting on carbon-nitrogen (but not peptide) bonds, in linear amides"/>
    <property type="evidence" value="ECO:0007669"/>
    <property type="project" value="InterPro"/>
</dbReference>
<organism evidence="6 7">
    <name type="scientific">Bacillus infantis</name>
    <dbReference type="NCBI Taxonomy" id="324767"/>
    <lineage>
        <taxon>Bacteria</taxon>
        <taxon>Bacillati</taxon>
        <taxon>Bacillota</taxon>
        <taxon>Bacilli</taxon>
        <taxon>Bacillales</taxon>
        <taxon>Bacillaceae</taxon>
        <taxon>Bacillus</taxon>
    </lineage>
</organism>
<dbReference type="Gene3D" id="3.40.630.10">
    <property type="entry name" value="Zn peptidases"/>
    <property type="match status" value="1"/>
</dbReference>
<dbReference type="GO" id="GO:0046872">
    <property type="term" value="F:metal ion binding"/>
    <property type="evidence" value="ECO:0007669"/>
    <property type="project" value="UniProtKB-KW"/>
</dbReference>
<evidence type="ECO:0000313" key="6">
    <source>
        <dbReference type="EMBL" id="TYS63922.1"/>
    </source>
</evidence>
<dbReference type="RefSeq" id="WP_148949799.1">
    <property type="nucleotide sequence ID" value="NZ_VTES01000003.1"/>
</dbReference>
<dbReference type="PANTHER" id="PTHR37326">
    <property type="entry name" value="BLL3975 PROTEIN"/>
    <property type="match status" value="1"/>
</dbReference>
<dbReference type="GO" id="GO:0016788">
    <property type="term" value="F:hydrolase activity, acting on ester bonds"/>
    <property type="evidence" value="ECO:0007669"/>
    <property type="project" value="InterPro"/>
</dbReference>
<dbReference type="PANTHER" id="PTHR37326:SF1">
    <property type="entry name" value="BLL3975 PROTEIN"/>
    <property type="match status" value="1"/>
</dbReference>
<dbReference type="Pfam" id="PF24827">
    <property type="entry name" value="AstE_AspA_cat"/>
    <property type="match status" value="1"/>
</dbReference>
<evidence type="ECO:0000259" key="5">
    <source>
        <dbReference type="Pfam" id="PF24827"/>
    </source>
</evidence>
<name>A0A5D4SP82_9BACI</name>
<dbReference type="InterPro" id="IPR043795">
    <property type="entry name" value="N-alpha-Ac-DABA-like"/>
</dbReference>
<protein>
    <submittedName>
        <fullName evidence="6">Succinylglutamate desuccinylase</fullName>
    </submittedName>
</protein>
<comment type="caution">
    <text evidence="6">The sequence shown here is derived from an EMBL/GenBank/DDBJ whole genome shotgun (WGS) entry which is preliminary data.</text>
</comment>
<feature type="domain" description="Succinylglutamate desuccinylase/Aspartoacylase catalytic" evidence="5">
    <location>
        <begin position="38"/>
        <end position="226"/>
    </location>
</feature>
<dbReference type="InterPro" id="IPR055438">
    <property type="entry name" value="AstE_AspA_cat"/>
</dbReference>